<dbReference type="Pfam" id="PF01171">
    <property type="entry name" value="ATP_bind_3"/>
    <property type="match status" value="1"/>
</dbReference>
<dbReference type="PANTHER" id="PTHR43033:SF1">
    <property type="entry name" value="TRNA(ILE)-LYSIDINE SYNTHASE-RELATED"/>
    <property type="match status" value="1"/>
</dbReference>
<keyword evidence="6 8" id="KW-0067">ATP-binding</keyword>
<evidence type="ECO:0000259" key="9">
    <source>
        <dbReference type="Pfam" id="PF01171"/>
    </source>
</evidence>
<dbReference type="InterPro" id="IPR014729">
    <property type="entry name" value="Rossmann-like_a/b/a_fold"/>
</dbReference>
<dbReference type="GO" id="GO:0006400">
    <property type="term" value="P:tRNA modification"/>
    <property type="evidence" value="ECO:0007669"/>
    <property type="project" value="UniProtKB-UniRule"/>
</dbReference>
<dbReference type="InterPro" id="IPR012796">
    <property type="entry name" value="Lysidine-tRNA-synth_C"/>
</dbReference>
<dbReference type="GO" id="GO:0032267">
    <property type="term" value="F:tRNA(Ile)-lysidine synthase activity"/>
    <property type="evidence" value="ECO:0007669"/>
    <property type="project" value="UniProtKB-EC"/>
</dbReference>
<sequence>MNCLKATLDKGGFFLMTMGKIKVMKKTIAQTIKAKEWPEKVVLAVSGGLDSMTLLDSLNRYRPDIDLVVAHVNYQLRGAASDDDEIFVRNQCQARQIPCYVKRVIAPGKSGVEAWARKVRYDFFDQVAKETGARAVVLAQHQDDQVETLLLQLIRGGLAQQKTGMMGQSDYYLRPFLDFSKEELKNYAKDDQVEWREDATNADPSYTGRNQLRHEIIPALATINAKAKEHLADFAKQEAVDQELLQDQAKTFLPVFQADFHQVPKPWWEKTILLWLQNQGIYQVKNGQMVAILSLLANDQKPNGQVDLGDGWMMIKAYSQVQLIKEEKTVKNDRKPEELVLKLDQWQFFDRGQLLWTQKRPQKADQALVLPEHLVGVLTLSLAKKDDRVPLKIGTKSVRRLLIDKKIPVTLREKTWLLKDQSQAVLAVWLGQQTWYLPAGRDRPNVAKQWLVWRIEEN</sequence>
<evidence type="ECO:0000256" key="5">
    <source>
        <dbReference type="ARBA" id="ARBA00022741"/>
    </source>
</evidence>
<keyword evidence="5 8" id="KW-0547">Nucleotide-binding</keyword>
<reference evidence="10" key="1">
    <citation type="journal article" date="2015" name="BMC Genomics">
        <title>Comparative genomics of Fructobacillus spp. and Leuconostoc spp. reveals niche-specific evolution of Fructobacillus spp.</title>
        <authorList>
            <person name="Endo A."/>
            <person name="Tanizawa Y."/>
            <person name="Tanaka N."/>
            <person name="Maeno S."/>
            <person name="Kumar H."/>
            <person name="Shiwa Y."/>
            <person name="Okada S."/>
            <person name="Yoshikawa H."/>
            <person name="Dicks L."/>
            <person name="Nakagawa J."/>
            <person name="Arita M."/>
        </authorList>
    </citation>
    <scope>NUCLEOTIDE SEQUENCE [LARGE SCALE GENOMIC DNA]</scope>
    <source>
        <strain evidence="10">F214-1</strain>
    </source>
</reference>
<comment type="domain">
    <text evidence="8">The N-terminal region contains the highly conserved SGGXDS motif, predicted to be a P-loop motif involved in ATP binding.</text>
</comment>
<dbReference type="InterPro" id="IPR011063">
    <property type="entry name" value="TilS/TtcA_N"/>
</dbReference>
<dbReference type="Gene3D" id="3.40.50.620">
    <property type="entry name" value="HUPs"/>
    <property type="match status" value="1"/>
</dbReference>
<dbReference type="NCBIfam" id="TIGR02432">
    <property type="entry name" value="lysidine_TilS_N"/>
    <property type="match status" value="1"/>
</dbReference>
<evidence type="ECO:0000256" key="8">
    <source>
        <dbReference type="HAMAP-Rule" id="MF_01161"/>
    </source>
</evidence>
<dbReference type="NCBIfam" id="TIGR02433">
    <property type="entry name" value="lysidine_TilS_C"/>
    <property type="match status" value="1"/>
</dbReference>
<comment type="similarity">
    <text evidence="8">Belongs to the tRNA(Ile)-lysidine synthase family.</text>
</comment>
<organism evidence="10">
    <name type="scientific">Fructobacillus tropaeoli</name>
    <dbReference type="NCBI Taxonomy" id="709323"/>
    <lineage>
        <taxon>Bacteria</taxon>
        <taxon>Bacillati</taxon>
        <taxon>Bacillota</taxon>
        <taxon>Bacilli</taxon>
        <taxon>Lactobacillales</taxon>
        <taxon>Lactobacillaceae</taxon>
        <taxon>Fructobacillus</taxon>
    </lineage>
</organism>
<keyword evidence="3 8" id="KW-0436">Ligase</keyword>
<comment type="function">
    <text evidence="8">Ligates lysine onto the cytidine present at position 34 of the AUA codon-specific tRNA(Ile) that contains the anticodon CAU, in an ATP-dependent manner. Cytidine is converted to lysidine, thus changing the amino acid specificity of the tRNA from methionine to isoleucine.</text>
</comment>
<dbReference type="CDD" id="cd01992">
    <property type="entry name" value="TilS_N"/>
    <property type="match status" value="1"/>
</dbReference>
<dbReference type="AlphaFoldDB" id="A0A3F3H188"/>
<dbReference type="RefSeq" id="WP_059393736.1">
    <property type="nucleotide sequence ID" value="NZ_DF968081.1"/>
</dbReference>
<evidence type="ECO:0000256" key="1">
    <source>
        <dbReference type="ARBA" id="ARBA00004496"/>
    </source>
</evidence>
<comment type="catalytic activity">
    <reaction evidence="7 8">
        <text>cytidine(34) in tRNA(Ile2) + L-lysine + ATP = lysidine(34) in tRNA(Ile2) + AMP + diphosphate + H(+)</text>
        <dbReference type="Rhea" id="RHEA:43744"/>
        <dbReference type="Rhea" id="RHEA-COMP:10625"/>
        <dbReference type="Rhea" id="RHEA-COMP:10670"/>
        <dbReference type="ChEBI" id="CHEBI:15378"/>
        <dbReference type="ChEBI" id="CHEBI:30616"/>
        <dbReference type="ChEBI" id="CHEBI:32551"/>
        <dbReference type="ChEBI" id="CHEBI:33019"/>
        <dbReference type="ChEBI" id="CHEBI:82748"/>
        <dbReference type="ChEBI" id="CHEBI:83665"/>
        <dbReference type="ChEBI" id="CHEBI:456215"/>
        <dbReference type="EC" id="6.3.4.19"/>
    </reaction>
</comment>
<dbReference type="GO" id="GO:0005737">
    <property type="term" value="C:cytoplasm"/>
    <property type="evidence" value="ECO:0007669"/>
    <property type="project" value="UniProtKB-SubCell"/>
</dbReference>
<gene>
    <name evidence="8 10" type="primary">tilS</name>
    <name evidence="10" type="ORF">FTRO_0040460</name>
</gene>
<proteinExistence type="inferred from homology"/>
<accession>A0A3F3H188</accession>
<name>A0A3F3H188_9LACO</name>
<evidence type="ECO:0000256" key="2">
    <source>
        <dbReference type="ARBA" id="ARBA00022490"/>
    </source>
</evidence>
<evidence type="ECO:0000256" key="6">
    <source>
        <dbReference type="ARBA" id="ARBA00022840"/>
    </source>
</evidence>
<dbReference type="EMBL" id="DF968081">
    <property type="protein sequence ID" value="GAP04306.1"/>
    <property type="molecule type" value="Genomic_DNA"/>
</dbReference>
<dbReference type="EC" id="6.3.4.19" evidence="8"/>
<keyword evidence="4 8" id="KW-0819">tRNA processing</keyword>
<evidence type="ECO:0000313" key="10">
    <source>
        <dbReference type="EMBL" id="GAP04306.1"/>
    </source>
</evidence>
<dbReference type="PANTHER" id="PTHR43033">
    <property type="entry name" value="TRNA(ILE)-LYSIDINE SYNTHASE-RELATED"/>
    <property type="match status" value="1"/>
</dbReference>
<evidence type="ECO:0000256" key="3">
    <source>
        <dbReference type="ARBA" id="ARBA00022598"/>
    </source>
</evidence>
<protein>
    <recommendedName>
        <fullName evidence="8">tRNA(Ile)-lysidine synthase</fullName>
        <ecNumber evidence="8">6.3.4.19</ecNumber>
    </recommendedName>
    <alternativeName>
        <fullName evidence="8">tRNA(Ile)-2-lysyl-cytidine synthase</fullName>
    </alternativeName>
    <alternativeName>
        <fullName evidence="8">tRNA(Ile)-lysidine synthetase</fullName>
    </alternativeName>
</protein>
<evidence type="ECO:0000256" key="4">
    <source>
        <dbReference type="ARBA" id="ARBA00022694"/>
    </source>
</evidence>
<comment type="subcellular location">
    <subcellularLocation>
        <location evidence="1 8">Cytoplasm</location>
    </subcellularLocation>
</comment>
<feature type="binding site" evidence="8">
    <location>
        <begin position="46"/>
        <end position="51"/>
    </location>
    <ligand>
        <name>ATP</name>
        <dbReference type="ChEBI" id="CHEBI:30616"/>
    </ligand>
</feature>
<dbReference type="InterPro" id="IPR012094">
    <property type="entry name" value="tRNA_Ile_lys_synt"/>
</dbReference>
<evidence type="ECO:0000256" key="7">
    <source>
        <dbReference type="ARBA" id="ARBA00048539"/>
    </source>
</evidence>
<keyword evidence="2 8" id="KW-0963">Cytoplasm</keyword>
<feature type="domain" description="tRNA(Ile)-lysidine/2-thiocytidine synthase N-terminal" evidence="9">
    <location>
        <begin position="40"/>
        <end position="215"/>
    </location>
</feature>
<dbReference type="InterPro" id="IPR012795">
    <property type="entry name" value="tRNA_Ile_lys_synt_N"/>
</dbReference>
<dbReference type="SUPFAM" id="SSF52402">
    <property type="entry name" value="Adenine nucleotide alpha hydrolases-like"/>
    <property type="match status" value="1"/>
</dbReference>
<dbReference type="HAMAP" id="MF_01161">
    <property type="entry name" value="tRNA_Ile_lys_synt"/>
    <property type="match status" value="1"/>
</dbReference>
<dbReference type="Proteomes" id="UP000064514">
    <property type="component" value="Unassembled WGS sequence"/>
</dbReference>
<dbReference type="STRING" id="709323.GCA_001047135_00853"/>
<dbReference type="GO" id="GO:0005524">
    <property type="term" value="F:ATP binding"/>
    <property type="evidence" value="ECO:0007669"/>
    <property type="project" value="UniProtKB-UniRule"/>
</dbReference>